<evidence type="ECO:0000313" key="2">
    <source>
        <dbReference type="EMBL" id="GBR73494.1"/>
    </source>
</evidence>
<evidence type="ECO:0000313" key="3">
    <source>
        <dbReference type="Proteomes" id="UP000269352"/>
    </source>
</evidence>
<protein>
    <submittedName>
        <fullName evidence="2">Uncharacterized protein</fullName>
    </submittedName>
</protein>
<feature type="region of interest" description="Disordered" evidence="1">
    <location>
        <begin position="1"/>
        <end position="21"/>
    </location>
</feature>
<dbReference type="Proteomes" id="UP000269352">
    <property type="component" value="Unassembled WGS sequence"/>
</dbReference>
<dbReference type="AlphaFoldDB" id="A0A388TA15"/>
<proteinExistence type="predicted"/>
<evidence type="ECO:0000256" key="1">
    <source>
        <dbReference type="SAM" id="MobiDB-lite"/>
    </source>
</evidence>
<name>A0A388TA15_TERA1</name>
<comment type="caution">
    <text evidence="2">The sequence shown here is derived from an EMBL/GenBank/DDBJ whole genome shotgun (WGS) entry which is preliminary data.</text>
</comment>
<accession>A0A388TA15</accession>
<reference evidence="2 3" key="1">
    <citation type="journal article" date="2019" name="ISME J.">
        <title>Genome analyses of uncultured TG2/ZB3 bacteria in 'Margulisbacteria' specifically attached to ectosymbiotic spirochetes of protists in the termite gut.</title>
        <authorList>
            <person name="Utami Y.D."/>
            <person name="Kuwahara H."/>
            <person name="Igai K."/>
            <person name="Murakami T."/>
            <person name="Sugaya K."/>
            <person name="Morikawa T."/>
            <person name="Nagura Y."/>
            <person name="Yuki M."/>
            <person name="Deevong P."/>
            <person name="Inoue T."/>
            <person name="Kihara K."/>
            <person name="Lo N."/>
            <person name="Yamada A."/>
            <person name="Ohkuma M."/>
            <person name="Hongoh Y."/>
        </authorList>
    </citation>
    <scope>NUCLEOTIDE SEQUENCE [LARGE SCALE GENOMIC DNA]</scope>
    <source>
        <strain evidence="2">NkOx7-01</strain>
    </source>
</reference>
<dbReference type="EMBL" id="BGZN01000012">
    <property type="protein sequence ID" value="GBR73494.1"/>
    <property type="molecule type" value="Genomic_DNA"/>
</dbReference>
<sequence>MAPVSPSFKPKDYSLYDGQPPLGEFPEKIPLEETDFPAVDQLRAAEYAEAAYQSIYDFVQSGAAEKELRAELNKLVEDGALDPADAAALDNLFISPPNSLEDMVNRLPKFTPEEINKIAEVLNGRYFNFRHEEDQLNTILEGVGKISEIAAQKGIDGKTSEIKLVDTQISVLSSSDELGETNLNGGSAELSVTFNSDGRGGTKISGSDLRYTGESLGNTIKLEAESQEFNLTEDKSSARFDGLSVSGEHEETGVQWEFSADEISGETSAIQQSAAAQGADFSITKDEHQFKVSAPGISIIDNANSSEVNFFGEADAPALTAVYQNKENDLAASFTAGGFTLRTAAPLFSPEPFRSDYAFNIQDFRSRIDAIPVNIYIEELSGVQTENGATNILGKGLQAVGGPNSEWSGGIEKFSYAKDADQNTTINASELTFRYAENVRGGIGGFAFQYNPSQILNVDLQNTAGRAGDVDFSLNRISAQYDAPTNNGHVSLDGLAVRYGDYLLAVSGVRADYNDAAKRINFTAGNGALRGKIDLDKPLPPLPQDAALPEAWPSYLAALTENNITFEGSVKVGPFLAQNVRSGNTRHQAALNVVLPYLQDTSLRFDQQFVEYLMDDPDAEILPRLNENTDGFVGRQINQFVDAYLRFARNIYLQQQGSAWPEGYHRKFDLSSLLSPGDGSLEVSVAANPQDNYASAALNYSAPWFEWLGGYTHQPADANPALSILGLNYSAENILNSRFSLGPKFLRLNLDLALAFGQWRFGGESASSLLDLMAVYDLADWQPDEDKWWVKPLLDLPALPVANASVSSRIPLPFQTKLDSEFVWRPRLENYGHEYSLLENISWDNFWYNLSLVKEVTKGLSLKFEALLEINHLLSTPTVQTQKVSLLFDVKK</sequence>
<gene>
    <name evidence="2" type="ORF">NO1_0868</name>
</gene>
<keyword evidence="3" id="KW-1185">Reference proteome</keyword>
<organism evidence="2 3">
    <name type="scientific">Termititenax aidoneus</name>
    <dbReference type="NCBI Taxonomy" id="2218524"/>
    <lineage>
        <taxon>Bacteria</taxon>
        <taxon>Bacillati</taxon>
        <taxon>Candidatus Margulisiibacteriota</taxon>
        <taxon>Candidatus Termititenacia</taxon>
        <taxon>Candidatus Termititenacales</taxon>
        <taxon>Candidatus Termititenacaceae</taxon>
        <taxon>Candidatus Termititenax</taxon>
    </lineage>
</organism>